<sequence>MGGLLGVADGEDHGIHPLDREGIGLPLGGEGVFGGLSHGRSVSPIHKVRNTLRFRWAICIAVRKNHRALCTG</sequence>
<keyword evidence="3" id="KW-1185">Reference proteome</keyword>
<reference evidence="2" key="1">
    <citation type="journal article" date="2014" name="Int. J. Syst. Evol. Microbiol.">
        <title>Complete genome sequence of Corynebacterium casei LMG S-19264T (=DSM 44701T), isolated from a smear-ripened cheese.</title>
        <authorList>
            <consortium name="US DOE Joint Genome Institute (JGI-PGF)"/>
            <person name="Walter F."/>
            <person name="Albersmeier A."/>
            <person name="Kalinowski J."/>
            <person name="Ruckert C."/>
        </authorList>
    </citation>
    <scope>NUCLEOTIDE SEQUENCE</scope>
    <source>
        <strain evidence="2">JCM 4059</strain>
    </source>
</reference>
<dbReference type="AlphaFoldDB" id="A0A919B2M6"/>
<evidence type="ECO:0000313" key="2">
    <source>
        <dbReference type="EMBL" id="GHF37090.1"/>
    </source>
</evidence>
<gene>
    <name evidence="2" type="ORF">GCM10010218_18320</name>
</gene>
<proteinExistence type="predicted"/>
<dbReference type="Proteomes" id="UP000638313">
    <property type="component" value="Unassembled WGS sequence"/>
</dbReference>
<protein>
    <submittedName>
        <fullName evidence="2">Uncharacterized protein</fullName>
    </submittedName>
</protein>
<name>A0A919B2M6_9ACTN</name>
<organism evidence="2 3">
    <name type="scientific">Streptomyces mashuensis</name>
    <dbReference type="NCBI Taxonomy" id="33904"/>
    <lineage>
        <taxon>Bacteria</taxon>
        <taxon>Bacillati</taxon>
        <taxon>Actinomycetota</taxon>
        <taxon>Actinomycetes</taxon>
        <taxon>Kitasatosporales</taxon>
        <taxon>Streptomycetaceae</taxon>
        <taxon>Streptomyces</taxon>
    </lineage>
</organism>
<evidence type="ECO:0000256" key="1">
    <source>
        <dbReference type="SAM" id="MobiDB-lite"/>
    </source>
</evidence>
<dbReference type="EMBL" id="BNBD01000002">
    <property type="protein sequence ID" value="GHF37090.1"/>
    <property type="molecule type" value="Genomic_DNA"/>
</dbReference>
<feature type="region of interest" description="Disordered" evidence="1">
    <location>
        <begin position="1"/>
        <end position="21"/>
    </location>
</feature>
<feature type="compositionally biased region" description="Basic and acidic residues" evidence="1">
    <location>
        <begin position="10"/>
        <end position="21"/>
    </location>
</feature>
<accession>A0A919B2M6</accession>
<comment type="caution">
    <text evidence="2">The sequence shown here is derived from an EMBL/GenBank/DDBJ whole genome shotgun (WGS) entry which is preliminary data.</text>
</comment>
<reference evidence="2" key="2">
    <citation type="submission" date="2020-09" db="EMBL/GenBank/DDBJ databases">
        <authorList>
            <person name="Sun Q."/>
            <person name="Ohkuma M."/>
        </authorList>
    </citation>
    <scope>NUCLEOTIDE SEQUENCE</scope>
    <source>
        <strain evidence="2">JCM 4059</strain>
    </source>
</reference>
<evidence type="ECO:0000313" key="3">
    <source>
        <dbReference type="Proteomes" id="UP000638313"/>
    </source>
</evidence>